<feature type="compositionally biased region" description="Low complexity" evidence="1">
    <location>
        <begin position="440"/>
        <end position="462"/>
    </location>
</feature>
<sequence length="515" mass="56626">MQSGLDSIPSDVWNNFVTPCIDRSDWNAIRVASKAFYLLTEAASKPVAPPWPQRCYGVRGAQSIATFTISHDGEYMAVGSVIGSIEIWSRRKGKIRFLRNKESLRTTTETDILPFTIRHRNASSELRSSQKPVGSVVKFAPVGYTLASAHENRIFLQEVSDNPRGGDSASCKRLEITCQHGKIYEVTYLGFSHDATTMVARYGKTAYIWKSIPTNGTTDPPIHTYTLAYQLSLSSSRSQMASSPCLNVLAVTSASSGSSKGTIDVWNLHNVQNCHEQNSNDGNETSCCCKIEAHPEQFIRGLEFLSCQNESGPLGVHSHYLISATLQGEVKCWKYNYRPSKQNENDGVDASSSRCYVCIRSFRAKGRIFSLALFVPSSKSGTAIFPKDCPKHTIYLAVGQARGQLRAWKFTLDGGVPIPKDATQLSHEDTSLDSSTSGISAVDSSTNANSDSSSSSNDSTSSNDMLQEFLAVAVGEHVHHDNIKLLTFTPDGRNLVASRAFDNRIWFHFNYGRGL</sequence>
<evidence type="ECO:0000256" key="1">
    <source>
        <dbReference type="SAM" id="MobiDB-lite"/>
    </source>
</evidence>
<dbReference type="Proteomes" id="UP000693970">
    <property type="component" value="Unassembled WGS sequence"/>
</dbReference>
<dbReference type="OrthoDB" id="190105at2759"/>
<feature type="region of interest" description="Disordered" evidence="1">
    <location>
        <begin position="422"/>
        <end position="462"/>
    </location>
</feature>
<proteinExistence type="predicted"/>
<gene>
    <name evidence="2" type="ORF">IV203_027727</name>
</gene>
<dbReference type="EMBL" id="JAGRRH010000005">
    <property type="protein sequence ID" value="KAG7369981.1"/>
    <property type="molecule type" value="Genomic_DNA"/>
</dbReference>
<accession>A0A9K3LZC9</accession>
<reference evidence="2" key="2">
    <citation type="submission" date="2021-04" db="EMBL/GenBank/DDBJ databases">
        <authorList>
            <person name="Podell S."/>
        </authorList>
    </citation>
    <scope>NUCLEOTIDE SEQUENCE</scope>
    <source>
        <strain evidence="2">Hildebrandi</strain>
    </source>
</reference>
<evidence type="ECO:0000313" key="2">
    <source>
        <dbReference type="EMBL" id="KAG7369981.1"/>
    </source>
</evidence>
<protein>
    <submittedName>
        <fullName evidence="2">Uncharacterized protein</fullName>
    </submittedName>
</protein>
<evidence type="ECO:0000313" key="3">
    <source>
        <dbReference type="Proteomes" id="UP000693970"/>
    </source>
</evidence>
<comment type="caution">
    <text evidence="2">The sequence shown here is derived from an EMBL/GenBank/DDBJ whole genome shotgun (WGS) entry which is preliminary data.</text>
</comment>
<name>A0A9K3LZC9_9STRA</name>
<keyword evidence="3" id="KW-1185">Reference proteome</keyword>
<organism evidence="2 3">
    <name type="scientific">Nitzschia inconspicua</name>
    <dbReference type="NCBI Taxonomy" id="303405"/>
    <lineage>
        <taxon>Eukaryota</taxon>
        <taxon>Sar</taxon>
        <taxon>Stramenopiles</taxon>
        <taxon>Ochrophyta</taxon>
        <taxon>Bacillariophyta</taxon>
        <taxon>Bacillariophyceae</taxon>
        <taxon>Bacillariophycidae</taxon>
        <taxon>Bacillariales</taxon>
        <taxon>Bacillariaceae</taxon>
        <taxon>Nitzschia</taxon>
    </lineage>
</organism>
<dbReference type="AlphaFoldDB" id="A0A9K3LZC9"/>
<reference evidence="2" key="1">
    <citation type="journal article" date="2021" name="Sci. Rep.">
        <title>Diploid genomic architecture of Nitzschia inconspicua, an elite biomass production diatom.</title>
        <authorList>
            <person name="Oliver A."/>
            <person name="Podell S."/>
            <person name="Pinowska A."/>
            <person name="Traller J.C."/>
            <person name="Smith S.R."/>
            <person name="McClure R."/>
            <person name="Beliaev A."/>
            <person name="Bohutskyi P."/>
            <person name="Hill E.A."/>
            <person name="Rabines A."/>
            <person name="Zheng H."/>
            <person name="Allen L.Z."/>
            <person name="Kuo A."/>
            <person name="Grigoriev I.V."/>
            <person name="Allen A.E."/>
            <person name="Hazlebeck D."/>
            <person name="Allen E.E."/>
        </authorList>
    </citation>
    <scope>NUCLEOTIDE SEQUENCE</scope>
    <source>
        <strain evidence="2">Hildebrandi</strain>
    </source>
</reference>